<dbReference type="InterPro" id="IPR020568">
    <property type="entry name" value="Ribosomal_Su5_D2-typ_SF"/>
</dbReference>
<evidence type="ECO:0000313" key="17">
    <source>
        <dbReference type="Proteomes" id="UP000229434"/>
    </source>
</evidence>
<keyword evidence="10 12" id="KW-0234">DNA repair</keyword>
<reference evidence="16 17" key="1">
    <citation type="journal article" date="2017" name="MBio">
        <title>Type VI secretion-mediated competition in the bee gut microbiome.</title>
        <authorList>
            <person name="Steele M.I."/>
            <person name="Kwong W.K."/>
            <person name="Powell J.E."/>
            <person name="Whiteley M."/>
            <person name="Moran N.A."/>
        </authorList>
    </citation>
    <scope>NUCLEOTIDE SEQUENCE [LARGE SCALE GENOMIC DNA]</scope>
    <source>
        <strain evidence="16 17">Nev3CBA3</strain>
    </source>
</reference>
<comment type="function">
    <text evidence="11">Can catalyze the hydrolysis of ATP in the presence of single-stranded DNA, the ATP-dependent uptake of single-stranded DNA by duplex DNA, and the ATP-dependent hybridization of homologous single-stranded DNAs. It interacts with LexA causing its activation and leading to its autocatalytic cleavage.</text>
</comment>
<gene>
    <name evidence="12" type="primary">radA</name>
    <name evidence="16" type="ORF">BHC49_06120</name>
</gene>
<dbReference type="PANTHER" id="PTHR32472:SF10">
    <property type="entry name" value="DNA REPAIR PROTEIN RADA-LIKE PROTEIN"/>
    <property type="match status" value="1"/>
</dbReference>
<keyword evidence="6 14" id="KW-0862">Zinc</keyword>
<dbReference type="InterPro" id="IPR041166">
    <property type="entry name" value="Rubredoxin_2"/>
</dbReference>
<dbReference type="RefSeq" id="WP_100137374.1">
    <property type="nucleotide sequence ID" value="NZ_MEIS01000096.1"/>
</dbReference>
<evidence type="ECO:0000256" key="7">
    <source>
        <dbReference type="ARBA" id="ARBA00022840"/>
    </source>
</evidence>
<evidence type="ECO:0000259" key="15">
    <source>
        <dbReference type="PROSITE" id="PS50162"/>
    </source>
</evidence>
<comment type="domain">
    <text evidence="12">The middle region has homology to RecA with ATPase motifs including the RadA KNRFG motif, while the C-terminus is homologous to Lon protease.</text>
</comment>
<protein>
    <recommendedName>
        <fullName evidence="12 13">DNA repair protein RadA</fullName>
    </recommendedName>
</protein>
<dbReference type="FunFam" id="3.40.50.300:FF:000050">
    <property type="entry name" value="DNA repair protein RadA"/>
    <property type="match status" value="1"/>
</dbReference>
<comment type="similarity">
    <text evidence="12 14">Belongs to the RecA family. RadA subfamily.</text>
</comment>
<dbReference type="CDD" id="cd01121">
    <property type="entry name" value="RadA_SMS_N"/>
    <property type="match status" value="1"/>
</dbReference>
<evidence type="ECO:0000256" key="12">
    <source>
        <dbReference type="HAMAP-Rule" id="MF_01498"/>
    </source>
</evidence>
<dbReference type="NCBIfam" id="TIGR00416">
    <property type="entry name" value="sms"/>
    <property type="match status" value="1"/>
</dbReference>
<dbReference type="GO" id="GO:0005829">
    <property type="term" value="C:cytosol"/>
    <property type="evidence" value="ECO:0007669"/>
    <property type="project" value="TreeGrafter"/>
</dbReference>
<dbReference type="Pfam" id="PF13481">
    <property type="entry name" value="AAA_25"/>
    <property type="match status" value="1"/>
</dbReference>
<dbReference type="AlphaFoldDB" id="A0A2N9XYI7"/>
<keyword evidence="5" id="KW-0378">Hydrolase</keyword>
<sequence>MVKQKTQFQCRSCGGNSPKWQGRCPHCGEWNTLEETTALPTVAANSRFQSWAAGQTQVQLLADVSAVEVQRTATGMGELDRVLGGGLVEGAVILLGGDPGIGKSTLLLQTIAQMAETESVLYVSGEESAQQVALRAQRLGVQADRVHLLAEIRVEAISVAIARQHPRVVVIDSIQTMYSDSITSAPGSVSQVRECAAQLTRLAKQQGISMLLVGHVTKDGAIAGPRVLEHMVDTVLYFEGETHSNYRMIRAIKNRFGAANELGVFAMTEKGLKGVSNPSALFLSSYRDDVPGSCVLVTQEGSRPLLVEIQALVDDAHGFAPKRLTVGLAQERLAMLLAVLNRHAGIACYDQDVFLNAVGGVKITEPAADLAVILAMLSSYRNRPLPEKLIVFGEVGLSGEIRPVPRGQERLREAEKLGFTHAIVPAANCPKRVADFPGLTIIGVNSVQEGVDATRRE</sequence>
<evidence type="ECO:0000256" key="9">
    <source>
        <dbReference type="ARBA" id="ARBA00023125"/>
    </source>
</evidence>
<dbReference type="InterPro" id="IPR014721">
    <property type="entry name" value="Ribsml_uS5_D2-typ_fold_subgr"/>
</dbReference>
<dbReference type="SUPFAM" id="SSF54211">
    <property type="entry name" value="Ribosomal protein S5 domain 2-like"/>
    <property type="match status" value="1"/>
</dbReference>
<evidence type="ECO:0000256" key="13">
    <source>
        <dbReference type="NCBIfam" id="TIGR00416"/>
    </source>
</evidence>
<dbReference type="Proteomes" id="UP000229434">
    <property type="component" value="Unassembled WGS sequence"/>
</dbReference>
<dbReference type="GO" id="GO:0005524">
    <property type="term" value="F:ATP binding"/>
    <property type="evidence" value="ECO:0007669"/>
    <property type="project" value="UniProtKB-UniRule"/>
</dbReference>
<dbReference type="Pfam" id="PF13541">
    <property type="entry name" value="ChlI"/>
    <property type="match status" value="1"/>
</dbReference>
<dbReference type="Gene3D" id="3.40.50.300">
    <property type="entry name" value="P-loop containing nucleotide triphosphate hydrolases"/>
    <property type="match status" value="1"/>
</dbReference>
<evidence type="ECO:0000256" key="11">
    <source>
        <dbReference type="ARBA" id="ARBA00025580"/>
    </source>
</evidence>
<evidence type="ECO:0000256" key="6">
    <source>
        <dbReference type="ARBA" id="ARBA00022833"/>
    </source>
</evidence>
<dbReference type="GO" id="GO:0008270">
    <property type="term" value="F:zinc ion binding"/>
    <property type="evidence" value="ECO:0007669"/>
    <property type="project" value="UniProtKB-KW"/>
</dbReference>
<name>A0A2N9XYI7_9NEIS</name>
<feature type="domain" description="RecA family profile 1" evidence="15">
    <location>
        <begin position="68"/>
        <end position="216"/>
    </location>
</feature>
<dbReference type="SMART" id="SM00382">
    <property type="entry name" value="AAA"/>
    <property type="match status" value="1"/>
</dbReference>
<proteinExistence type="inferred from homology"/>
<evidence type="ECO:0000256" key="10">
    <source>
        <dbReference type="ARBA" id="ARBA00023204"/>
    </source>
</evidence>
<dbReference type="EMBL" id="MEIS01000096">
    <property type="protein sequence ID" value="PIT55595.1"/>
    <property type="molecule type" value="Genomic_DNA"/>
</dbReference>
<evidence type="ECO:0000256" key="8">
    <source>
        <dbReference type="ARBA" id="ARBA00023016"/>
    </source>
</evidence>
<keyword evidence="3 12" id="KW-0227">DNA damage</keyword>
<evidence type="ECO:0000256" key="4">
    <source>
        <dbReference type="ARBA" id="ARBA00022771"/>
    </source>
</evidence>
<keyword evidence="7 12" id="KW-0067">ATP-binding</keyword>
<dbReference type="InterPro" id="IPR004504">
    <property type="entry name" value="DNA_repair_RadA"/>
</dbReference>
<evidence type="ECO:0000256" key="2">
    <source>
        <dbReference type="ARBA" id="ARBA00022741"/>
    </source>
</evidence>
<accession>A0A2N9XYI7</accession>
<evidence type="ECO:0000256" key="14">
    <source>
        <dbReference type="RuleBase" id="RU003555"/>
    </source>
</evidence>
<dbReference type="InterPro" id="IPR003593">
    <property type="entry name" value="AAA+_ATPase"/>
</dbReference>
<dbReference type="PANTHER" id="PTHR32472">
    <property type="entry name" value="DNA REPAIR PROTEIN RADA"/>
    <property type="match status" value="1"/>
</dbReference>
<keyword evidence="4 14" id="KW-0863">Zinc-finger</keyword>
<dbReference type="PRINTS" id="PR01874">
    <property type="entry name" value="DNAREPAIRADA"/>
</dbReference>
<dbReference type="InterPro" id="IPR020588">
    <property type="entry name" value="RecA_ATP-bd"/>
</dbReference>
<feature type="binding site" evidence="12">
    <location>
        <begin position="97"/>
        <end position="104"/>
    </location>
    <ligand>
        <name>ATP</name>
        <dbReference type="ChEBI" id="CHEBI:30616"/>
    </ligand>
</feature>
<evidence type="ECO:0000256" key="1">
    <source>
        <dbReference type="ARBA" id="ARBA00022723"/>
    </source>
</evidence>
<feature type="region of interest" description="Lon-protease-like" evidence="12">
    <location>
        <begin position="352"/>
        <end position="457"/>
    </location>
</feature>
<dbReference type="GO" id="GO:0140664">
    <property type="term" value="F:ATP-dependent DNA damage sensor activity"/>
    <property type="evidence" value="ECO:0007669"/>
    <property type="project" value="InterPro"/>
</dbReference>
<dbReference type="SUPFAM" id="SSF52540">
    <property type="entry name" value="P-loop containing nucleoside triphosphate hydrolases"/>
    <property type="match status" value="1"/>
</dbReference>
<dbReference type="HAMAP" id="MF_01498">
    <property type="entry name" value="RadA_bact"/>
    <property type="match status" value="1"/>
</dbReference>
<feature type="short sequence motif" description="RadA KNRFG motif" evidence="12">
    <location>
        <begin position="253"/>
        <end position="257"/>
    </location>
</feature>
<dbReference type="GO" id="GO:0000725">
    <property type="term" value="P:recombinational repair"/>
    <property type="evidence" value="ECO:0007669"/>
    <property type="project" value="UniProtKB-UniRule"/>
</dbReference>
<keyword evidence="9 12" id="KW-0238">DNA-binding</keyword>
<keyword evidence="2 12" id="KW-0547">Nucleotide-binding</keyword>
<dbReference type="PROSITE" id="PS50162">
    <property type="entry name" value="RECA_2"/>
    <property type="match status" value="1"/>
</dbReference>
<dbReference type="Pfam" id="PF18073">
    <property type="entry name" value="Zn_ribbon_LapB"/>
    <property type="match status" value="1"/>
</dbReference>
<dbReference type="InterPro" id="IPR027417">
    <property type="entry name" value="P-loop_NTPase"/>
</dbReference>
<organism evidence="16 17">
    <name type="scientific">Snodgrassella alvi</name>
    <dbReference type="NCBI Taxonomy" id="1196083"/>
    <lineage>
        <taxon>Bacteria</taxon>
        <taxon>Pseudomonadati</taxon>
        <taxon>Pseudomonadota</taxon>
        <taxon>Betaproteobacteria</taxon>
        <taxon>Neisseriales</taxon>
        <taxon>Neisseriaceae</taxon>
        <taxon>Snodgrassella</taxon>
    </lineage>
</organism>
<dbReference type="GO" id="GO:0003684">
    <property type="term" value="F:damaged DNA binding"/>
    <property type="evidence" value="ECO:0007669"/>
    <property type="project" value="InterPro"/>
</dbReference>
<comment type="caution">
    <text evidence="16">The sequence shown here is derived from an EMBL/GenBank/DDBJ whole genome shotgun (WGS) entry which is preliminary data.</text>
</comment>
<dbReference type="Gene3D" id="3.30.230.10">
    <property type="match status" value="1"/>
</dbReference>
<keyword evidence="1 12" id="KW-0479">Metal-binding</keyword>
<evidence type="ECO:0000313" key="16">
    <source>
        <dbReference type="EMBL" id="PIT55595.1"/>
    </source>
</evidence>
<evidence type="ECO:0000256" key="5">
    <source>
        <dbReference type="ARBA" id="ARBA00022801"/>
    </source>
</evidence>
<comment type="function">
    <text evidence="12">Plays a role in repairing double-strand DNA breaks, probably involving stabilizing or processing branched DNA or blocked replication forks.</text>
</comment>
<dbReference type="GO" id="GO:0016787">
    <property type="term" value="F:hydrolase activity"/>
    <property type="evidence" value="ECO:0007669"/>
    <property type="project" value="UniProtKB-KW"/>
</dbReference>
<keyword evidence="8 12" id="KW-0346">Stress response</keyword>
<evidence type="ECO:0000256" key="3">
    <source>
        <dbReference type="ARBA" id="ARBA00022763"/>
    </source>
</evidence>
<comment type="function">
    <text evidence="14">DNA-dependent ATPase involved in processing of recombination intermediates, plays a role in repairing DNA breaks. Stimulates the branch migration of RecA-mediated strand transfer reactions, allowing the 3' invading strand to extend heteroduplex DNA faster. Binds ssDNA in the presence of ADP but not other nucleotides, has ATPase activity that is stimulated by ssDNA and various branched DNA structures, but inhibited by SSB. Does not have RecA's homology-searching function.</text>
</comment>